<protein>
    <submittedName>
        <fullName evidence="1">Uncharacterized protein</fullName>
    </submittedName>
</protein>
<organism evidence="1 2">
    <name type="scientific">Frondihabitans sucicola</name>
    <dbReference type="NCBI Taxonomy" id="1268041"/>
    <lineage>
        <taxon>Bacteria</taxon>
        <taxon>Bacillati</taxon>
        <taxon>Actinomycetota</taxon>
        <taxon>Actinomycetes</taxon>
        <taxon>Micrococcales</taxon>
        <taxon>Microbacteriaceae</taxon>
        <taxon>Frondihabitans</taxon>
    </lineage>
</organism>
<keyword evidence="1" id="KW-0614">Plasmid</keyword>
<gene>
    <name evidence="1" type="ORF">GCM10025867_50740</name>
</gene>
<accession>A0ABM8GWG4</accession>
<dbReference type="EMBL" id="AP027733">
    <property type="protein sequence ID" value="BDZ52833.1"/>
    <property type="molecule type" value="Genomic_DNA"/>
</dbReference>
<geneLocation type="plasmid" evidence="1 2">
    <name>pNBRC108728a</name>
</geneLocation>
<evidence type="ECO:0000313" key="2">
    <source>
        <dbReference type="Proteomes" id="UP001321486"/>
    </source>
</evidence>
<sequence>MTDELAADASPLRVRAVRDSLSVDGIRDSPEREISVGMWLPRDSFGAAVEIDHLLRDPRLNYHPGREGPLVLRPIDTDLTTMTLTWGHRVDEAVFNLVPSTRIPFTVAQVQVIERWMRASARRLHAHRAFLRDACTRGMWDAAEGATESLPAADELIAGELVLTSVLTNVQGPDSTWPLGVVEVDSVGTPEEPCDAFVETATQKRLGTRTSSPDADFDQHWERFTVDESQSELTPEDLIFWYQQACWRFTLYDDLWLNFCHLLTGLEPPTP</sequence>
<dbReference type="Proteomes" id="UP001321486">
    <property type="component" value="Plasmid pNBRC108728a"/>
</dbReference>
<proteinExistence type="predicted"/>
<evidence type="ECO:0000313" key="1">
    <source>
        <dbReference type="EMBL" id="BDZ52833.1"/>
    </source>
</evidence>
<dbReference type="RefSeq" id="WP_286347115.1">
    <property type="nucleotide sequence ID" value="NZ_AP027733.1"/>
</dbReference>
<reference evidence="2" key="1">
    <citation type="journal article" date="2019" name="Int. J. Syst. Evol. Microbiol.">
        <title>The Global Catalogue of Microorganisms (GCM) 10K type strain sequencing project: providing services to taxonomists for standard genome sequencing and annotation.</title>
        <authorList>
            <consortium name="The Broad Institute Genomics Platform"/>
            <consortium name="The Broad Institute Genome Sequencing Center for Infectious Disease"/>
            <person name="Wu L."/>
            <person name="Ma J."/>
        </authorList>
    </citation>
    <scope>NUCLEOTIDE SEQUENCE [LARGE SCALE GENOMIC DNA]</scope>
    <source>
        <strain evidence="2">NBRC 108728</strain>
    </source>
</reference>
<keyword evidence="2" id="KW-1185">Reference proteome</keyword>
<name>A0ABM8GWG4_9MICO</name>